<reference evidence="1 2" key="1">
    <citation type="submission" date="2017-09" db="EMBL/GenBank/DDBJ databases">
        <authorList>
            <person name="Ehlers B."/>
            <person name="Leendertz F.H."/>
        </authorList>
    </citation>
    <scope>NUCLEOTIDE SEQUENCE [LARGE SCALE GENOMIC DNA]</scope>
    <source>
        <strain evidence="1 2">CGMCC 4.6857</strain>
    </source>
</reference>
<name>A0A285JJ57_9ACTN</name>
<evidence type="ECO:0000313" key="1">
    <source>
        <dbReference type="EMBL" id="SNY59131.1"/>
    </source>
</evidence>
<proteinExistence type="predicted"/>
<protein>
    <recommendedName>
        <fullName evidence="3">Universal stress protein family protein</fullName>
    </recommendedName>
</protein>
<sequence>MTYRAAPEEIDVGGPVVAAILEDRTAEDVLATAFAQARDREVPLRVLIAGAAASGDSAAVRAAIERWAGRYPDVTCSVSARAGLDAAITVAAGARRCGLVVAGPPAGARDASVLRALRHRVRCPLTVTSCRVKK</sequence>
<evidence type="ECO:0008006" key="3">
    <source>
        <dbReference type="Google" id="ProtNLM"/>
    </source>
</evidence>
<gene>
    <name evidence="1" type="ORF">SAMN05421748_12050</name>
</gene>
<organism evidence="1 2">
    <name type="scientific">Paractinoplanes atraurantiacus</name>
    <dbReference type="NCBI Taxonomy" id="1036182"/>
    <lineage>
        <taxon>Bacteria</taxon>
        <taxon>Bacillati</taxon>
        <taxon>Actinomycetota</taxon>
        <taxon>Actinomycetes</taxon>
        <taxon>Micromonosporales</taxon>
        <taxon>Micromonosporaceae</taxon>
        <taxon>Paractinoplanes</taxon>
    </lineage>
</organism>
<evidence type="ECO:0000313" key="2">
    <source>
        <dbReference type="Proteomes" id="UP000219612"/>
    </source>
</evidence>
<dbReference type="Proteomes" id="UP000219612">
    <property type="component" value="Unassembled WGS sequence"/>
</dbReference>
<dbReference type="EMBL" id="OBDY01000020">
    <property type="protein sequence ID" value="SNY59131.1"/>
    <property type="molecule type" value="Genomic_DNA"/>
</dbReference>
<keyword evidence="2" id="KW-1185">Reference proteome</keyword>
<dbReference type="RefSeq" id="WP_143235088.1">
    <property type="nucleotide sequence ID" value="NZ_OBDY01000020.1"/>
</dbReference>
<accession>A0A285JJ57</accession>
<dbReference type="AlphaFoldDB" id="A0A285JJ57"/>
<dbReference type="OrthoDB" id="267918at2"/>